<evidence type="ECO:0000259" key="18">
    <source>
        <dbReference type="PROSITE" id="PS51671"/>
    </source>
</evidence>
<dbReference type="PROSITE" id="PS51671">
    <property type="entry name" value="ACT"/>
    <property type="match status" value="1"/>
</dbReference>
<keyword evidence="11" id="KW-0915">Sodium</keyword>
<dbReference type="RefSeq" id="WP_139072960.1">
    <property type="nucleotide sequence ID" value="NZ_CP040899.1"/>
</dbReference>
<reference evidence="19 20" key="1">
    <citation type="submission" date="2019-05" db="EMBL/GenBank/DDBJ databases">
        <title>Georgenia *** sp. nov., and Georgenia *** sp. nov., isolated from the intestinal contents of plateau pika (Ochotona curzoniae) in the Qinghai-Tibet plateau of China.</title>
        <authorList>
            <person name="Tian Z."/>
        </authorList>
    </citation>
    <scope>NUCLEOTIDE SEQUENCE [LARGE SCALE GENOMIC DNA]</scope>
    <source>
        <strain evidence="19 20">Z294</strain>
    </source>
</reference>
<evidence type="ECO:0000256" key="9">
    <source>
        <dbReference type="ARBA" id="ARBA00022857"/>
    </source>
</evidence>
<dbReference type="SUPFAM" id="SSF51735">
    <property type="entry name" value="NAD(P)-binding Rossmann-fold domains"/>
    <property type="match status" value="1"/>
</dbReference>
<dbReference type="NCBIfam" id="NF004976">
    <property type="entry name" value="PRK06349.1"/>
    <property type="match status" value="1"/>
</dbReference>
<evidence type="ECO:0000256" key="3">
    <source>
        <dbReference type="ARBA" id="ARBA00005062"/>
    </source>
</evidence>
<sequence>MSERALRVAVLGCGTVGTEVVRLLREQATDLTARSGARLELVGIAVRDTSVPRDPVVDPALLTTDAAGLVRRADLVVELMGGIEPARTLVLDALAAGASVVTANKALLAAHGPELYEAAEGRGVDLYFEAAVAGAVPVVRGVRESFAGDRVNRVLGVVNGTTNYILDEMTSRGVGFDEALADAQALGYAEADPTADIDGHDAAAKIAILASLAFHTRVSIDDVPVEGIRHVTADDVEAARRGHHVIKLLAVAERRTTAGGEGIAVRVHPTLLPTAHPLAAVRGAYNAVVLDTEAAGRLMFYGQGAGGAPTASAVLGDVVAAARNRVSGGRGPAESRYAQLPLLGGDQVTTQFQLRLEVADVPGVLAAIAGTFGDHDVSIQTVTQEQTGAADGAAVLVVVTHRASEAALAATAEAVARIPSVKRVLAVTRVEED</sequence>
<comment type="function">
    <text evidence="13">Catalyzes the conversion of L-aspartate-beta-semialdehyde (L-Asa) to L-homoserine (L-Hse), the third step in the biosynthesis of threonine and methionine from aspartate.</text>
</comment>
<comment type="cofactor">
    <cofactor evidence="1">
        <name>a metal cation</name>
        <dbReference type="ChEBI" id="CHEBI:25213"/>
    </cofactor>
</comment>
<evidence type="ECO:0000256" key="12">
    <source>
        <dbReference type="ARBA" id="ARBA00023167"/>
    </source>
</evidence>
<protein>
    <recommendedName>
        <fullName evidence="6 16">Homoserine dehydrogenase</fullName>
        <ecNumber evidence="5 16">1.1.1.3</ecNumber>
    </recommendedName>
</protein>
<comment type="similarity">
    <text evidence="4 17">Belongs to the homoserine dehydrogenase family.</text>
</comment>
<evidence type="ECO:0000256" key="7">
    <source>
        <dbReference type="ARBA" id="ARBA00022605"/>
    </source>
</evidence>
<evidence type="ECO:0000313" key="19">
    <source>
        <dbReference type="EMBL" id="QDB80068.1"/>
    </source>
</evidence>
<dbReference type="SUPFAM" id="SSF55021">
    <property type="entry name" value="ACT-like"/>
    <property type="match status" value="1"/>
</dbReference>
<dbReference type="PROSITE" id="PS01042">
    <property type="entry name" value="HOMOSER_DHGENASE"/>
    <property type="match status" value="1"/>
</dbReference>
<evidence type="ECO:0000256" key="11">
    <source>
        <dbReference type="ARBA" id="ARBA00023053"/>
    </source>
</evidence>
<gene>
    <name evidence="19" type="ORF">FE251_12260</name>
</gene>
<dbReference type="CDD" id="cd04881">
    <property type="entry name" value="ACT_HSDH-Hom"/>
    <property type="match status" value="1"/>
</dbReference>
<keyword evidence="12 16" id="KW-0486">Methionine biosynthesis</keyword>
<comment type="pathway">
    <text evidence="3 16">Amino-acid biosynthesis; L-methionine biosynthesis via de novo pathway; L-homoserine from L-aspartate: step 3/3.</text>
</comment>
<comment type="catalytic activity">
    <reaction evidence="14">
        <text>L-homoserine + NADP(+) = L-aspartate 4-semialdehyde + NADPH + H(+)</text>
        <dbReference type="Rhea" id="RHEA:15761"/>
        <dbReference type="ChEBI" id="CHEBI:15378"/>
        <dbReference type="ChEBI" id="CHEBI:57476"/>
        <dbReference type="ChEBI" id="CHEBI:57783"/>
        <dbReference type="ChEBI" id="CHEBI:58349"/>
        <dbReference type="ChEBI" id="CHEBI:537519"/>
        <dbReference type="EC" id="1.1.1.3"/>
    </reaction>
    <physiologicalReaction direction="right-to-left" evidence="14">
        <dbReference type="Rhea" id="RHEA:15763"/>
    </physiologicalReaction>
</comment>
<comment type="pathway">
    <text evidence="2 16">Amino-acid biosynthesis; L-threonine biosynthesis; L-threonine from L-aspartate: step 3/5.</text>
</comment>
<dbReference type="PANTHER" id="PTHR43331:SF1">
    <property type="entry name" value="HOMOSERINE DEHYDROGENASE"/>
    <property type="match status" value="1"/>
</dbReference>
<proteinExistence type="inferred from homology"/>
<dbReference type="Pfam" id="PF03447">
    <property type="entry name" value="NAD_binding_3"/>
    <property type="match status" value="1"/>
</dbReference>
<keyword evidence="10 16" id="KW-0560">Oxidoreductase</keyword>
<dbReference type="EC" id="1.1.1.3" evidence="5 16"/>
<keyword evidence="8 16" id="KW-0791">Threonine biosynthesis</keyword>
<comment type="catalytic activity">
    <reaction evidence="15">
        <text>L-homoserine + NAD(+) = L-aspartate 4-semialdehyde + NADH + H(+)</text>
        <dbReference type="Rhea" id="RHEA:15757"/>
        <dbReference type="ChEBI" id="CHEBI:15378"/>
        <dbReference type="ChEBI" id="CHEBI:57476"/>
        <dbReference type="ChEBI" id="CHEBI:57540"/>
        <dbReference type="ChEBI" id="CHEBI:57945"/>
        <dbReference type="ChEBI" id="CHEBI:537519"/>
        <dbReference type="EC" id="1.1.1.3"/>
    </reaction>
    <physiologicalReaction direction="right-to-left" evidence="15">
        <dbReference type="Rhea" id="RHEA:15759"/>
    </physiologicalReaction>
</comment>
<dbReference type="SUPFAM" id="SSF55347">
    <property type="entry name" value="Glyceraldehyde-3-phosphate dehydrogenase-like, C-terminal domain"/>
    <property type="match status" value="1"/>
</dbReference>
<evidence type="ECO:0000256" key="17">
    <source>
        <dbReference type="RuleBase" id="RU004171"/>
    </source>
</evidence>
<dbReference type="Gene3D" id="3.30.360.10">
    <property type="entry name" value="Dihydrodipicolinate Reductase, domain 2"/>
    <property type="match status" value="1"/>
</dbReference>
<evidence type="ECO:0000313" key="20">
    <source>
        <dbReference type="Proteomes" id="UP000313948"/>
    </source>
</evidence>
<dbReference type="PANTHER" id="PTHR43331">
    <property type="entry name" value="HOMOSERINE DEHYDROGENASE"/>
    <property type="match status" value="1"/>
</dbReference>
<keyword evidence="7 16" id="KW-0028">Amino-acid biosynthesis</keyword>
<evidence type="ECO:0000256" key="5">
    <source>
        <dbReference type="ARBA" id="ARBA00013213"/>
    </source>
</evidence>
<keyword evidence="20" id="KW-1185">Reference proteome</keyword>
<dbReference type="InterPro" id="IPR016204">
    <property type="entry name" value="HDH"/>
</dbReference>
<dbReference type="Proteomes" id="UP000313948">
    <property type="component" value="Chromosome"/>
</dbReference>
<evidence type="ECO:0000256" key="8">
    <source>
        <dbReference type="ARBA" id="ARBA00022697"/>
    </source>
</evidence>
<dbReference type="InterPro" id="IPR005106">
    <property type="entry name" value="Asp/hSer_DH_NAD-bd"/>
</dbReference>
<dbReference type="Gene3D" id="3.40.50.720">
    <property type="entry name" value="NAD(P)-binding Rossmann-like Domain"/>
    <property type="match status" value="1"/>
</dbReference>
<dbReference type="InterPro" id="IPR019811">
    <property type="entry name" value="HDH_CS"/>
</dbReference>
<dbReference type="InterPro" id="IPR001342">
    <property type="entry name" value="HDH_cat"/>
</dbReference>
<evidence type="ECO:0000256" key="15">
    <source>
        <dbReference type="ARBA" id="ARBA00049031"/>
    </source>
</evidence>
<dbReference type="InterPro" id="IPR002912">
    <property type="entry name" value="ACT_dom"/>
</dbReference>
<name>A0ABX5VPU9_9MICO</name>
<dbReference type="InterPro" id="IPR036291">
    <property type="entry name" value="NAD(P)-bd_dom_sf"/>
</dbReference>
<evidence type="ECO:0000256" key="2">
    <source>
        <dbReference type="ARBA" id="ARBA00005056"/>
    </source>
</evidence>
<evidence type="ECO:0000256" key="16">
    <source>
        <dbReference type="RuleBase" id="RU000579"/>
    </source>
</evidence>
<evidence type="ECO:0000256" key="13">
    <source>
        <dbReference type="ARBA" id="ARBA00044930"/>
    </source>
</evidence>
<keyword evidence="9 16" id="KW-0521">NADP</keyword>
<dbReference type="Pfam" id="PF01842">
    <property type="entry name" value="ACT"/>
    <property type="match status" value="1"/>
</dbReference>
<evidence type="ECO:0000256" key="10">
    <source>
        <dbReference type="ARBA" id="ARBA00023002"/>
    </source>
</evidence>
<dbReference type="Pfam" id="PF00742">
    <property type="entry name" value="Homoserine_dh"/>
    <property type="match status" value="1"/>
</dbReference>
<dbReference type="InterPro" id="IPR045865">
    <property type="entry name" value="ACT-like_dom_sf"/>
</dbReference>
<feature type="domain" description="ACT" evidence="18">
    <location>
        <begin position="353"/>
        <end position="432"/>
    </location>
</feature>
<accession>A0ABX5VPU9</accession>
<organism evidence="19 20">
    <name type="scientific">Georgenia wutianyii</name>
    <dbReference type="NCBI Taxonomy" id="2585135"/>
    <lineage>
        <taxon>Bacteria</taxon>
        <taxon>Bacillati</taxon>
        <taxon>Actinomycetota</taxon>
        <taxon>Actinomycetes</taxon>
        <taxon>Micrococcales</taxon>
        <taxon>Bogoriellaceae</taxon>
        <taxon>Georgenia</taxon>
    </lineage>
</organism>
<evidence type="ECO:0000256" key="4">
    <source>
        <dbReference type="ARBA" id="ARBA00006753"/>
    </source>
</evidence>
<evidence type="ECO:0000256" key="6">
    <source>
        <dbReference type="ARBA" id="ARBA00013376"/>
    </source>
</evidence>
<dbReference type="PIRSF" id="PIRSF000098">
    <property type="entry name" value="Homoser_dehydrog"/>
    <property type="match status" value="1"/>
</dbReference>
<dbReference type="EMBL" id="CP040899">
    <property type="protein sequence ID" value="QDB80068.1"/>
    <property type="molecule type" value="Genomic_DNA"/>
</dbReference>
<evidence type="ECO:0000256" key="14">
    <source>
        <dbReference type="ARBA" id="ARBA00048841"/>
    </source>
</evidence>
<dbReference type="Gene3D" id="3.30.70.260">
    <property type="match status" value="1"/>
</dbReference>
<evidence type="ECO:0000256" key="1">
    <source>
        <dbReference type="ARBA" id="ARBA00001920"/>
    </source>
</evidence>